<comment type="caution">
    <text evidence="3">The sequence shown here is derived from an EMBL/GenBank/DDBJ whole genome shotgun (WGS) entry which is preliminary data.</text>
</comment>
<keyword evidence="4" id="KW-1185">Reference proteome</keyword>
<name>A0AAD5QPP3_PARTN</name>
<proteinExistence type="predicted"/>
<feature type="signal peptide" evidence="2">
    <location>
        <begin position="1"/>
        <end position="19"/>
    </location>
</feature>
<protein>
    <recommendedName>
        <fullName evidence="5">Reverse transcriptase domain-containing protein</fullName>
    </recommendedName>
</protein>
<evidence type="ECO:0008006" key="5">
    <source>
        <dbReference type="Google" id="ProtNLM"/>
    </source>
</evidence>
<keyword evidence="2" id="KW-0732">Signal</keyword>
<feature type="compositionally biased region" description="Basic residues" evidence="1">
    <location>
        <begin position="109"/>
        <end position="120"/>
    </location>
</feature>
<organism evidence="3 4">
    <name type="scientific">Parelaphostrongylus tenuis</name>
    <name type="common">Meningeal worm</name>
    <dbReference type="NCBI Taxonomy" id="148309"/>
    <lineage>
        <taxon>Eukaryota</taxon>
        <taxon>Metazoa</taxon>
        <taxon>Ecdysozoa</taxon>
        <taxon>Nematoda</taxon>
        <taxon>Chromadorea</taxon>
        <taxon>Rhabditida</taxon>
        <taxon>Rhabditina</taxon>
        <taxon>Rhabditomorpha</taxon>
        <taxon>Strongyloidea</taxon>
        <taxon>Metastrongylidae</taxon>
        <taxon>Parelaphostrongylus</taxon>
    </lineage>
</organism>
<evidence type="ECO:0000313" key="3">
    <source>
        <dbReference type="EMBL" id="KAJ1354296.1"/>
    </source>
</evidence>
<dbReference type="EMBL" id="JAHQIW010002013">
    <property type="protein sequence ID" value="KAJ1354296.1"/>
    <property type="molecule type" value="Genomic_DNA"/>
</dbReference>
<evidence type="ECO:0000256" key="2">
    <source>
        <dbReference type="SAM" id="SignalP"/>
    </source>
</evidence>
<dbReference type="PANTHER" id="PTHR21301">
    <property type="entry name" value="REVERSE TRANSCRIPTASE"/>
    <property type="match status" value="1"/>
</dbReference>
<dbReference type="AlphaFoldDB" id="A0AAD5QPP3"/>
<sequence length="146" mass="16742">MGQRLALSLALAVMSKVEAPVMDLRPLLYCRYIDDCSVICSSRKELDNCFRLLNEQSEYIKFTRDLPKDDWLQFLNVQINLTESGYITKWYRKPSNKNVLVHYLSSHPSHTKKGASKKHVSNSSQRMYRGGAESRIRETGSGNSHS</sequence>
<reference evidence="3" key="1">
    <citation type="submission" date="2021-06" db="EMBL/GenBank/DDBJ databases">
        <title>Parelaphostrongylus tenuis whole genome reference sequence.</title>
        <authorList>
            <person name="Garwood T.J."/>
            <person name="Larsen P.A."/>
            <person name="Fountain-Jones N.M."/>
            <person name="Garbe J.R."/>
            <person name="Macchietto M.G."/>
            <person name="Kania S.A."/>
            <person name="Gerhold R.W."/>
            <person name="Richards J.E."/>
            <person name="Wolf T.M."/>
        </authorList>
    </citation>
    <scope>NUCLEOTIDE SEQUENCE</scope>
    <source>
        <strain evidence="3">MNPRO001-30</strain>
        <tissue evidence="3">Meninges</tissue>
    </source>
</reference>
<accession>A0AAD5QPP3</accession>
<feature type="region of interest" description="Disordered" evidence="1">
    <location>
        <begin position="107"/>
        <end position="146"/>
    </location>
</feature>
<evidence type="ECO:0000256" key="1">
    <source>
        <dbReference type="SAM" id="MobiDB-lite"/>
    </source>
</evidence>
<dbReference type="PANTHER" id="PTHR21301:SF10">
    <property type="entry name" value="REVERSE TRANSCRIPTASE DOMAIN-CONTAINING PROTEIN"/>
    <property type="match status" value="1"/>
</dbReference>
<dbReference type="Proteomes" id="UP001196413">
    <property type="component" value="Unassembled WGS sequence"/>
</dbReference>
<evidence type="ECO:0000313" key="4">
    <source>
        <dbReference type="Proteomes" id="UP001196413"/>
    </source>
</evidence>
<feature type="chain" id="PRO_5042266607" description="Reverse transcriptase domain-containing protein" evidence="2">
    <location>
        <begin position="20"/>
        <end position="146"/>
    </location>
</feature>
<gene>
    <name evidence="3" type="ORF">KIN20_038397</name>
</gene>